<feature type="region of interest" description="Disordered" evidence="1">
    <location>
        <begin position="457"/>
        <end position="569"/>
    </location>
</feature>
<evidence type="ECO:0000256" key="1">
    <source>
        <dbReference type="SAM" id="MobiDB-lite"/>
    </source>
</evidence>
<dbReference type="InterPro" id="IPR050587">
    <property type="entry name" value="GNT1/Glycosyltrans_8"/>
</dbReference>
<feature type="compositionally biased region" description="Acidic residues" evidence="1">
    <location>
        <begin position="529"/>
        <end position="541"/>
    </location>
</feature>
<feature type="region of interest" description="Disordered" evidence="1">
    <location>
        <begin position="1"/>
        <end position="41"/>
    </location>
</feature>
<keyword evidence="2" id="KW-0808">Transferase</keyword>
<dbReference type="Proteomes" id="UP000799537">
    <property type="component" value="Unassembled WGS sequence"/>
</dbReference>
<organism evidence="2 3">
    <name type="scientific">Zasmidium cellare ATCC 36951</name>
    <dbReference type="NCBI Taxonomy" id="1080233"/>
    <lineage>
        <taxon>Eukaryota</taxon>
        <taxon>Fungi</taxon>
        <taxon>Dikarya</taxon>
        <taxon>Ascomycota</taxon>
        <taxon>Pezizomycotina</taxon>
        <taxon>Dothideomycetes</taxon>
        <taxon>Dothideomycetidae</taxon>
        <taxon>Mycosphaerellales</taxon>
        <taxon>Mycosphaerellaceae</taxon>
        <taxon>Zasmidium</taxon>
    </lineage>
</organism>
<dbReference type="Pfam" id="PF01501">
    <property type="entry name" value="Glyco_transf_8"/>
    <property type="match status" value="1"/>
</dbReference>
<dbReference type="InterPro" id="IPR002495">
    <property type="entry name" value="Glyco_trans_8"/>
</dbReference>
<dbReference type="SUPFAM" id="SSF53448">
    <property type="entry name" value="Nucleotide-diphospho-sugar transferases"/>
    <property type="match status" value="1"/>
</dbReference>
<evidence type="ECO:0000313" key="2">
    <source>
        <dbReference type="EMBL" id="KAF2159872.1"/>
    </source>
</evidence>
<feature type="compositionally biased region" description="Basic and acidic residues" evidence="1">
    <location>
        <begin position="21"/>
        <end position="41"/>
    </location>
</feature>
<accession>A0A6A6C206</accession>
<dbReference type="GeneID" id="54567764"/>
<gene>
    <name evidence="2" type="ORF">M409DRAFT_60465</name>
</gene>
<proteinExistence type="predicted"/>
<protein>
    <submittedName>
        <fullName evidence="2">Glycosyltransferase family 8 protein</fullName>
    </submittedName>
</protein>
<sequence length="569" mass="64588">MSEYRYEASFKGGGGGHQKQQQHEHTEQHEHKAEQPFDTTAEHPNESIIKQTKQQHEQSDHPKGANKRAYITLVTRASYLAGVVILAHTLEMRGSKYPLIVLYTDSLTDAALLALDIEAKKSNLILKKCELLIPGEQHDLDIAVPRFEDTWTKIRVFEQFEDGFETLCYLDADMIVFKDMDTVFDGASELPKDHIRAVHDCICSPDREEWTPDHHCPENCPFNSAAYPGDLMTFNKEHLQRICRVFNSGMFVFHPNKALWEDILDYFTTNPFLGMFKFPDQDFLISYFTDKWAGLLWTYNAVKTMAYRHEKLWDKNEIVCLHYIVDKPWAKRIGPDGVAGFKGKDGETHSWWWDEYEAWVRPSLSFFPCHVRADHSRNLQSSLRQEQGAFEVVSIMSKHVARRDSESSDPGRPDMGVIGTNVHETEENDDTGRPRVQYVDKGTCTDEVKYVDKGTCTDEDFLSDSVDSRNSGDSQGYEYDADRSTDPNEYDEEEEDYNESAEDDYDEDEEEETPSDEGGDMEAGKATGVDEDGGSDVDTGDSGDSGGVPLPKSTEKEKDGGEDGTDSDV</sequence>
<keyword evidence="3" id="KW-1185">Reference proteome</keyword>
<dbReference type="AlphaFoldDB" id="A0A6A6C206"/>
<dbReference type="GO" id="GO:0016757">
    <property type="term" value="F:glycosyltransferase activity"/>
    <property type="evidence" value="ECO:0007669"/>
    <property type="project" value="InterPro"/>
</dbReference>
<feature type="region of interest" description="Disordered" evidence="1">
    <location>
        <begin position="401"/>
        <end position="439"/>
    </location>
</feature>
<dbReference type="RefSeq" id="XP_033660761.1">
    <property type="nucleotide sequence ID" value="XM_033814492.1"/>
</dbReference>
<dbReference type="OrthoDB" id="2014201at2759"/>
<name>A0A6A6C206_ZASCE</name>
<evidence type="ECO:0000313" key="3">
    <source>
        <dbReference type="Proteomes" id="UP000799537"/>
    </source>
</evidence>
<reference evidence="2" key="1">
    <citation type="journal article" date="2020" name="Stud. Mycol.">
        <title>101 Dothideomycetes genomes: a test case for predicting lifestyles and emergence of pathogens.</title>
        <authorList>
            <person name="Haridas S."/>
            <person name="Albert R."/>
            <person name="Binder M."/>
            <person name="Bloem J."/>
            <person name="Labutti K."/>
            <person name="Salamov A."/>
            <person name="Andreopoulos B."/>
            <person name="Baker S."/>
            <person name="Barry K."/>
            <person name="Bills G."/>
            <person name="Bluhm B."/>
            <person name="Cannon C."/>
            <person name="Castanera R."/>
            <person name="Culley D."/>
            <person name="Daum C."/>
            <person name="Ezra D."/>
            <person name="Gonzalez J."/>
            <person name="Henrissat B."/>
            <person name="Kuo A."/>
            <person name="Liang C."/>
            <person name="Lipzen A."/>
            <person name="Lutzoni F."/>
            <person name="Magnuson J."/>
            <person name="Mondo S."/>
            <person name="Nolan M."/>
            <person name="Ohm R."/>
            <person name="Pangilinan J."/>
            <person name="Park H.-J."/>
            <person name="Ramirez L."/>
            <person name="Alfaro M."/>
            <person name="Sun H."/>
            <person name="Tritt A."/>
            <person name="Yoshinaga Y."/>
            <person name="Zwiers L.-H."/>
            <person name="Turgeon B."/>
            <person name="Goodwin S."/>
            <person name="Spatafora J."/>
            <person name="Crous P."/>
            <person name="Grigoriev I."/>
        </authorList>
    </citation>
    <scope>NUCLEOTIDE SEQUENCE</scope>
    <source>
        <strain evidence="2">ATCC 36951</strain>
    </source>
</reference>
<dbReference type="InterPro" id="IPR029044">
    <property type="entry name" value="Nucleotide-diphossugar_trans"/>
</dbReference>
<feature type="compositionally biased region" description="Acidic residues" evidence="1">
    <location>
        <begin position="488"/>
        <end position="520"/>
    </location>
</feature>
<dbReference type="PANTHER" id="PTHR11183">
    <property type="entry name" value="GLYCOGENIN SUBFAMILY MEMBER"/>
    <property type="match status" value="1"/>
</dbReference>
<feature type="compositionally biased region" description="Basic and acidic residues" evidence="1">
    <location>
        <begin position="402"/>
        <end position="412"/>
    </location>
</feature>
<dbReference type="CDD" id="cd02537">
    <property type="entry name" value="GT8_Glycogenin"/>
    <property type="match status" value="1"/>
</dbReference>
<dbReference type="Gene3D" id="3.90.550.10">
    <property type="entry name" value="Spore Coat Polysaccharide Biosynthesis Protein SpsA, Chain A"/>
    <property type="match status" value="1"/>
</dbReference>
<dbReference type="EMBL" id="ML993632">
    <property type="protein sequence ID" value="KAF2159872.1"/>
    <property type="molecule type" value="Genomic_DNA"/>
</dbReference>